<evidence type="ECO:0000256" key="1">
    <source>
        <dbReference type="SAM" id="MobiDB-lite"/>
    </source>
</evidence>
<dbReference type="RefSeq" id="XP_025349727.1">
    <property type="nucleotide sequence ID" value="XM_025489342.1"/>
</dbReference>
<protein>
    <submittedName>
        <fullName evidence="2">Uncharacterized protein</fullName>
    </submittedName>
</protein>
<proteinExistence type="predicted"/>
<evidence type="ECO:0000313" key="2">
    <source>
        <dbReference type="EMBL" id="PWN22567.1"/>
    </source>
</evidence>
<dbReference type="STRING" id="1684307.A0A316UBG3"/>
<name>A0A316UBG3_9BASI</name>
<dbReference type="GeneID" id="37011076"/>
<reference evidence="2 3" key="1">
    <citation type="journal article" date="2018" name="Mol. Biol. Evol.">
        <title>Broad Genomic Sampling Reveals a Smut Pathogenic Ancestry of the Fungal Clade Ustilaginomycotina.</title>
        <authorList>
            <person name="Kijpornyongpan T."/>
            <person name="Mondo S.J."/>
            <person name="Barry K."/>
            <person name="Sandor L."/>
            <person name="Lee J."/>
            <person name="Lipzen A."/>
            <person name="Pangilinan J."/>
            <person name="LaButti K."/>
            <person name="Hainaut M."/>
            <person name="Henrissat B."/>
            <person name="Grigoriev I.V."/>
            <person name="Spatafora J.W."/>
            <person name="Aime M.C."/>
        </authorList>
    </citation>
    <scope>NUCLEOTIDE SEQUENCE [LARGE SCALE GENOMIC DNA]</scope>
    <source>
        <strain evidence="2 3">MCA 4718</strain>
    </source>
</reference>
<dbReference type="EMBL" id="KZ819323">
    <property type="protein sequence ID" value="PWN22567.1"/>
    <property type="molecule type" value="Genomic_DNA"/>
</dbReference>
<gene>
    <name evidence="2" type="ORF">BCV69DRAFT_149742</name>
</gene>
<feature type="region of interest" description="Disordered" evidence="1">
    <location>
        <begin position="255"/>
        <end position="282"/>
    </location>
</feature>
<dbReference type="AlphaFoldDB" id="A0A316UBG3"/>
<dbReference type="Proteomes" id="UP000245942">
    <property type="component" value="Unassembled WGS sequence"/>
</dbReference>
<keyword evidence="3" id="KW-1185">Reference proteome</keyword>
<evidence type="ECO:0000313" key="3">
    <source>
        <dbReference type="Proteomes" id="UP000245942"/>
    </source>
</evidence>
<accession>A0A316UBG3</accession>
<dbReference type="OrthoDB" id="10691951at2759"/>
<sequence>MSPSINPAPGPLQGPLGLLPDEFLEPIWIEIHALDPDFHSVENLHKVCRGWYTLSKDVDLRAECFLARSTPAYAVFEAIVYPKVFTLELYQLLRKKGALLSMALVQQLYSRYVSRDLQEVDCDWGLNIRKECYKAIEIEGYELYGDFMNKVIDHDLWSRWYTGSIDLEEKHIEALILERNFAPLALPWKDSRSISSRSNLMNMLRSYEIAIRLRIARKYLTIQQFRTGGDPHFLHPAVQRLQDRLPIASPQKEAEMSETFKLMRPQPPRPDTNSRTTDRRRERYRLYDSHDSVW</sequence>
<organism evidence="2 3">
    <name type="scientific">Pseudomicrostroma glucosiphilum</name>
    <dbReference type="NCBI Taxonomy" id="1684307"/>
    <lineage>
        <taxon>Eukaryota</taxon>
        <taxon>Fungi</taxon>
        <taxon>Dikarya</taxon>
        <taxon>Basidiomycota</taxon>
        <taxon>Ustilaginomycotina</taxon>
        <taxon>Exobasidiomycetes</taxon>
        <taxon>Microstromatales</taxon>
        <taxon>Microstromatales incertae sedis</taxon>
        <taxon>Pseudomicrostroma</taxon>
    </lineage>
</organism>